<evidence type="ECO:0000256" key="1">
    <source>
        <dbReference type="SAM" id="MobiDB-lite"/>
    </source>
</evidence>
<protein>
    <submittedName>
        <fullName evidence="3">Uncharacterized protein</fullName>
    </submittedName>
</protein>
<feature type="region of interest" description="Disordered" evidence="1">
    <location>
        <begin position="93"/>
        <end position="122"/>
    </location>
</feature>
<evidence type="ECO:0000256" key="2">
    <source>
        <dbReference type="SAM" id="Phobius"/>
    </source>
</evidence>
<proteinExistence type="predicted"/>
<name>A0A7S2BNF8_9EUKA</name>
<sequence>MEPDEEMEPDEDAIQADDIQADDAGVRPPPRSFTTSKPDQASGIGGRAIGGGRTIGGGAAVMALAVLLMALAIGFFFHYYSDHVSHQLSEHPIATGMPLSSDDANSEPPTAANEPTMDTPAV</sequence>
<dbReference type="EMBL" id="HBGU01005375">
    <property type="protein sequence ID" value="CAD9402159.1"/>
    <property type="molecule type" value="Transcribed_RNA"/>
</dbReference>
<evidence type="ECO:0000313" key="3">
    <source>
        <dbReference type="EMBL" id="CAD9402159.1"/>
    </source>
</evidence>
<feature type="compositionally biased region" description="Acidic residues" evidence="1">
    <location>
        <begin position="1"/>
        <end position="21"/>
    </location>
</feature>
<gene>
    <name evidence="3" type="ORF">CBRE1094_LOCUS2917</name>
</gene>
<feature type="region of interest" description="Disordered" evidence="1">
    <location>
        <begin position="1"/>
        <end position="50"/>
    </location>
</feature>
<keyword evidence="2" id="KW-0472">Membrane</keyword>
<feature type="transmembrane region" description="Helical" evidence="2">
    <location>
        <begin position="59"/>
        <end position="80"/>
    </location>
</feature>
<organism evidence="3">
    <name type="scientific">Haptolina brevifila</name>
    <dbReference type="NCBI Taxonomy" id="156173"/>
    <lineage>
        <taxon>Eukaryota</taxon>
        <taxon>Haptista</taxon>
        <taxon>Haptophyta</taxon>
        <taxon>Prymnesiophyceae</taxon>
        <taxon>Prymnesiales</taxon>
        <taxon>Prymnesiaceae</taxon>
        <taxon>Haptolina</taxon>
    </lineage>
</organism>
<accession>A0A7S2BNF8</accession>
<keyword evidence="2" id="KW-1133">Transmembrane helix</keyword>
<reference evidence="3" key="1">
    <citation type="submission" date="2021-01" db="EMBL/GenBank/DDBJ databases">
        <authorList>
            <person name="Corre E."/>
            <person name="Pelletier E."/>
            <person name="Niang G."/>
            <person name="Scheremetjew M."/>
            <person name="Finn R."/>
            <person name="Kale V."/>
            <person name="Holt S."/>
            <person name="Cochrane G."/>
            <person name="Meng A."/>
            <person name="Brown T."/>
            <person name="Cohen L."/>
        </authorList>
    </citation>
    <scope>NUCLEOTIDE SEQUENCE</scope>
    <source>
        <strain evidence="3">UTEX LB 985</strain>
    </source>
</reference>
<dbReference type="AlphaFoldDB" id="A0A7S2BNF8"/>
<keyword evidence="2" id="KW-0812">Transmembrane</keyword>